<keyword evidence="2" id="KW-0413">Isomerase</keyword>
<dbReference type="Gene3D" id="3.20.20.70">
    <property type="entry name" value="Aldolase class I"/>
    <property type="match status" value="1"/>
</dbReference>
<accession>A0A938WLD4</accession>
<dbReference type="InterPro" id="IPR000056">
    <property type="entry name" value="Ribul_P_3_epim-like"/>
</dbReference>
<dbReference type="PANTHER" id="PTHR11749">
    <property type="entry name" value="RIBULOSE-5-PHOSPHATE-3-EPIMERASE"/>
    <property type="match status" value="1"/>
</dbReference>
<keyword evidence="4" id="KW-1185">Reference proteome</keyword>
<reference evidence="3 4" key="1">
    <citation type="journal article" date="2021" name="Sci. Rep.">
        <title>The distribution of antibiotic resistance genes in chicken gut microbiota commensals.</title>
        <authorList>
            <person name="Juricova H."/>
            <person name="Matiasovicova J."/>
            <person name="Kubasova T."/>
            <person name="Cejkova D."/>
            <person name="Rychlik I."/>
        </authorList>
    </citation>
    <scope>NUCLEOTIDE SEQUENCE [LARGE SCALE GENOMIC DNA]</scope>
    <source>
        <strain evidence="3 4">An819</strain>
    </source>
</reference>
<dbReference type="Pfam" id="PF00834">
    <property type="entry name" value="Ribul_P_3_epim"/>
    <property type="match status" value="1"/>
</dbReference>
<proteinExistence type="predicted"/>
<dbReference type="InterPro" id="IPR011060">
    <property type="entry name" value="RibuloseP-bd_barrel"/>
</dbReference>
<sequence length="227" mass="25613">MELMERKGEISASMMCSDLVNLKETIEIFEQEGVERLHIDVMDGIFVPNFGLGVDYIRGLRSLTGIPLDLHLMIKEPEYKLQWIGIEPTDIVSIHYESSFQVQRVLDWLAPYGCKRFLAINPATPINSLEEVLDYIDGINVLMVNPGFAGQKIVPSTMRKAAKIAELLRREGREDIIMEVDGNITPDNARKLRDVGASIFVAGTSSIFKGDISKYRDNIEELRRAIV</sequence>
<protein>
    <submittedName>
        <fullName evidence="3">Ribulose-phosphate 3-epimerase</fullName>
    </submittedName>
</protein>
<comment type="caution">
    <text evidence="3">The sequence shown here is derived from an EMBL/GenBank/DDBJ whole genome shotgun (WGS) entry which is preliminary data.</text>
</comment>
<evidence type="ECO:0000313" key="3">
    <source>
        <dbReference type="EMBL" id="MBM6660892.1"/>
    </source>
</evidence>
<dbReference type="GO" id="GO:0046872">
    <property type="term" value="F:metal ion binding"/>
    <property type="evidence" value="ECO:0007669"/>
    <property type="project" value="UniProtKB-KW"/>
</dbReference>
<name>A0A938WLD4_9BACT</name>
<dbReference type="EMBL" id="JACJJL010000004">
    <property type="protein sequence ID" value="MBM6660892.1"/>
    <property type="molecule type" value="Genomic_DNA"/>
</dbReference>
<dbReference type="SUPFAM" id="SSF51366">
    <property type="entry name" value="Ribulose-phoshate binding barrel"/>
    <property type="match status" value="1"/>
</dbReference>
<dbReference type="RefSeq" id="WP_205108086.1">
    <property type="nucleotide sequence ID" value="NZ_JACJJL010000004.1"/>
</dbReference>
<keyword evidence="1" id="KW-0479">Metal-binding</keyword>
<dbReference type="CDD" id="cd00429">
    <property type="entry name" value="RPE"/>
    <property type="match status" value="1"/>
</dbReference>
<dbReference type="Proteomes" id="UP000764045">
    <property type="component" value="Unassembled WGS sequence"/>
</dbReference>
<evidence type="ECO:0000256" key="2">
    <source>
        <dbReference type="ARBA" id="ARBA00023235"/>
    </source>
</evidence>
<dbReference type="InterPro" id="IPR013785">
    <property type="entry name" value="Aldolase_TIM"/>
</dbReference>
<dbReference type="GO" id="GO:0016857">
    <property type="term" value="F:racemase and epimerase activity, acting on carbohydrates and derivatives"/>
    <property type="evidence" value="ECO:0007669"/>
    <property type="project" value="InterPro"/>
</dbReference>
<gene>
    <name evidence="3" type="ORF">H6B30_03830</name>
</gene>
<evidence type="ECO:0000313" key="4">
    <source>
        <dbReference type="Proteomes" id="UP000764045"/>
    </source>
</evidence>
<dbReference type="AlphaFoldDB" id="A0A938WLD4"/>
<organism evidence="3 4">
    <name type="scientific">Marseilla massiliensis</name>
    <dbReference type="NCBI Taxonomy" id="1841864"/>
    <lineage>
        <taxon>Bacteria</taxon>
        <taxon>Pseudomonadati</taxon>
        <taxon>Bacteroidota</taxon>
        <taxon>Bacteroidia</taxon>
        <taxon>Bacteroidales</taxon>
        <taxon>Prevotellaceae</taxon>
        <taxon>Marseilla</taxon>
    </lineage>
</organism>
<dbReference type="GO" id="GO:0005975">
    <property type="term" value="P:carbohydrate metabolic process"/>
    <property type="evidence" value="ECO:0007669"/>
    <property type="project" value="InterPro"/>
</dbReference>
<evidence type="ECO:0000256" key="1">
    <source>
        <dbReference type="ARBA" id="ARBA00022723"/>
    </source>
</evidence>